<dbReference type="Gene3D" id="1.10.1740.10">
    <property type="match status" value="1"/>
</dbReference>
<gene>
    <name evidence="8" type="ORF">A2024_08740</name>
</gene>
<reference evidence="8 9" key="1">
    <citation type="journal article" date="2016" name="Nat. Commun.">
        <title>Thousands of microbial genomes shed light on interconnected biogeochemical processes in an aquifer system.</title>
        <authorList>
            <person name="Anantharaman K."/>
            <person name="Brown C.T."/>
            <person name="Hug L.A."/>
            <person name="Sharon I."/>
            <person name="Castelle C.J."/>
            <person name="Probst A.J."/>
            <person name="Thomas B.C."/>
            <person name="Singh A."/>
            <person name="Wilkins M.J."/>
            <person name="Karaoz U."/>
            <person name="Brodie E.L."/>
            <person name="Williams K.H."/>
            <person name="Hubbard S.S."/>
            <person name="Banfield J.F."/>
        </authorList>
    </citation>
    <scope>NUCLEOTIDE SEQUENCE [LARGE SCALE GENOMIC DNA]</scope>
</reference>
<accession>A0A1F5R4H8</accession>
<evidence type="ECO:0000259" key="7">
    <source>
        <dbReference type="Pfam" id="PF08281"/>
    </source>
</evidence>
<dbReference type="PANTHER" id="PTHR43133:SF8">
    <property type="entry name" value="RNA POLYMERASE SIGMA FACTOR HI_1459-RELATED"/>
    <property type="match status" value="1"/>
</dbReference>
<dbReference type="SUPFAM" id="SSF88946">
    <property type="entry name" value="Sigma2 domain of RNA polymerase sigma factors"/>
    <property type="match status" value="1"/>
</dbReference>
<evidence type="ECO:0000256" key="3">
    <source>
        <dbReference type="ARBA" id="ARBA00023082"/>
    </source>
</evidence>
<dbReference type="Pfam" id="PF04542">
    <property type="entry name" value="Sigma70_r2"/>
    <property type="match status" value="1"/>
</dbReference>
<dbReference type="SUPFAM" id="SSF88659">
    <property type="entry name" value="Sigma3 and sigma4 domains of RNA polymerase sigma factors"/>
    <property type="match status" value="1"/>
</dbReference>
<dbReference type="Proteomes" id="UP000177230">
    <property type="component" value="Unassembled WGS sequence"/>
</dbReference>
<evidence type="ECO:0000313" key="8">
    <source>
        <dbReference type="EMBL" id="OGF09360.1"/>
    </source>
</evidence>
<evidence type="ECO:0000256" key="5">
    <source>
        <dbReference type="ARBA" id="ARBA00023163"/>
    </source>
</evidence>
<dbReference type="InterPro" id="IPR013325">
    <property type="entry name" value="RNA_pol_sigma_r2"/>
</dbReference>
<evidence type="ECO:0000259" key="6">
    <source>
        <dbReference type="Pfam" id="PF04542"/>
    </source>
</evidence>
<dbReference type="NCBIfam" id="TIGR02937">
    <property type="entry name" value="sigma70-ECF"/>
    <property type="match status" value="1"/>
</dbReference>
<comment type="similarity">
    <text evidence="1">Belongs to the sigma-70 factor family. ECF subfamily.</text>
</comment>
<evidence type="ECO:0000256" key="1">
    <source>
        <dbReference type="ARBA" id="ARBA00010641"/>
    </source>
</evidence>
<dbReference type="InterPro" id="IPR007627">
    <property type="entry name" value="RNA_pol_sigma70_r2"/>
</dbReference>
<dbReference type="InterPro" id="IPR013324">
    <property type="entry name" value="RNA_pol_sigma_r3/r4-like"/>
</dbReference>
<dbReference type="Pfam" id="PF08281">
    <property type="entry name" value="Sigma70_r4_2"/>
    <property type="match status" value="1"/>
</dbReference>
<evidence type="ECO:0000313" key="9">
    <source>
        <dbReference type="Proteomes" id="UP000177230"/>
    </source>
</evidence>
<proteinExistence type="inferred from homology"/>
<dbReference type="InterPro" id="IPR036388">
    <property type="entry name" value="WH-like_DNA-bd_sf"/>
</dbReference>
<sequence>MKQPIDEHILLQQARDGDSGSFNQLVKLHQSRVYSVALRLLGSPSEAEDVLQETFIALYQKLHHFRGGSKLSTYLFRLATNFSLMKLRRSKRRGRDAGHLPLNVVEELPDKAASPLESLLSREFRAVLDQQLQKLPAKDRAVVVLRDIEGLDGGQVAKILGLTLPAMKSKLHRSREFLRKNLSGYLKDS</sequence>
<dbReference type="PANTHER" id="PTHR43133">
    <property type="entry name" value="RNA POLYMERASE ECF-TYPE SIGMA FACTO"/>
    <property type="match status" value="1"/>
</dbReference>
<dbReference type="EMBL" id="MFFM01000042">
    <property type="protein sequence ID" value="OGF09360.1"/>
    <property type="molecule type" value="Genomic_DNA"/>
</dbReference>
<comment type="caution">
    <text evidence="8">The sequence shown here is derived from an EMBL/GenBank/DDBJ whole genome shotgun (WGS) entry which is preliminary data.</text>
</comment>
<keyword evidence="2" id="KW-0805">Transcription regulation</keyword>
<name>A0A1F5R4H8_9BACT</name>
<dbReference type="AlphaFoldDB" id="A0A1F5R4H8"/>
<dbReference type="InterPro" id="IPR014284">
    <property type="entry name" value="RNA_pol_sigma-70_dom"/>
</dbReference>
<evidence type="ECO:0000256" key="4">
    <source>
        <dbReference type="ARBA" id="ARBA00023125"/>
    </source>
</evidence>
<dbReference type="InterPro" id="IPR013249">
    <property type="entry name" value="RNA_pol_sigma70_r4_t2"/>
</dbReference>
<feature type="domain" description="RNA polymerase sigma factor 70 region 4 type 2" evidence="7">
    <location>
        <begin position="127"/>
        <end position="178"/>
    </location>
</feature>
<keyword evidence="4" id="KW-0238">DNA-binding</keyword>
<dbReference type="GO" id="GO:0016987">
    <property type="term" value="F:sigma factor activity"/>
    <property type="evidence" value="ECO:0007669"/>
    <property type="project" value="UniProtKB-KW"/>
</dbReference>
<organism evidence="8 9">
    <name type="scientific">Candidatus Edwardsbacteria bacterium GWF2_54_11</name>
    <dbReference type="NCBI Taxonomy" id="1817851"/>
    <lineage>
        <taxon>Bacteria</taxon>
        <taxon>Candidatus Edwardsiibacteriota</taxon>
    </lineage>
</organism>
<dbReference type="GO" id="GO:0003677">
    <property type="term" value="F:DNA binding"/>
    <property type="evidence" value="ECO:0007669"/>
    <property type="project" value="UniProtKB-KW"/>
</dbReference>
<protein>
    <recommendedName>
        <fullName evidence="10">RNA polymerase subunit sigma-24</fullName>
    </recommendedName>
</protein>
<dbReference type="GO" id="GO:0006352">
    <property type="term" value="P:DNA-templated transcription initiation"/>
    <property type="evidence" value="ECO:0007669"/>
    <property type="project" value="InterPro"/>
</dbReference>
<evidence type="ECO:0008006" key="10">
    <source>
        <dbReference type="Google" id="ProtNLM"/>
    </source>
</evidence>
<feature type="domain" description="RNA polymerase sigma-70 region 2" evidence="6">
    <location>
        <begin position="25"/>
        <end position="93"/>
    </location>
</feature>
<dbReference type="Gene3D" id="1.10.10.10">
    <property type="entry name" value="Winged helix-like DNA-binding domain superfamily/Winged helix DNA-binding domain"/>
    <property type="match status" value="1"/>
</dbReference>
<keyword evidence="3" id="KW-0731">Sigma factor</keyword>
<keyword evidence="5" id="KW-0804">Transcription</keyword>
<evidence type="ECO:0000256" key="2">
    <source>
        <dbReference type="ARBA" id="ARBA00023015"/>
    </source>
</evidence>
<dbReference type="InterPro" id="IPR039425">
    <property type="entry name" value="RNA_pol_sigma-70-like"/>
</dbReference>